<reference evidence="8 9" key="1">
    <citation type="journal article" date="2016" name="Mol. Biol. Evol.">
        <title>Genome-Wide Survey of Gut Fungi (Harpellales) Reveals the First Horizontally Transferred Ubiquitin Gene from a Mosquito Host.</title>
        <authorList>
            <person name="Wang Y."/>
            <person name="White M.M."/>
            <person name="Kvist S."/>
            <person name="Moncalvo J.M."/>
        </authorList>
    </citation>
    <scope>NUCLEOTIDE SEQUENCE [LARGE SCALE GENOMIC DNA]</scope>
    <source>
        <strain evidence="8 9">ALG-7-W6</strain>
    </source>
</reference>
<dbReference type="AlphaFoldDB" id="A0A1R0H038"/>
<feature type="signal peptide" evidence="7">
    <location>
        <begin position="1"/>
        <end position="22"/>
    </location>
</feature>
<keyword evidence="4 6" id="KW-0472">Membrane</keyword>
<feature type="transmembrane region" description="Helical" evidence="6">
    <location>
        <begin position="332"/>
        <end position="353"/>
    </location>
</feature>
<sequence>MLWMLFNIVVYISLLFTQQTSCFLNEDEKHNTSIDFTFVEDRWWNNSPPHHTKIKNHDRHAPEPPIILDTPDFVTFDTNHEEFLDALESNIFEKSETSSLTESSSEDLNTRTSTFIKAYTSGYPDFGDSTLSEELSNKVSSTVKSTLTGKISSKYSETVDSFISERSTDMESETESSTVEYWETEGNGSPIRDASCVLREPKCPLGFQLIILSIILFSGGIGVFIPILEYPLEMSYVSKVAVSLSKFFGFGMVLSVSLVHLYPPSVKHLSTSCIGSGPYSFLPLIIVMILFFVVVLYQFPVTDNNQDVDDSNQSGIGDVVDFGVKNRSQKTLYLVGKCISLHSLILGLSVGFIPKSEASMLSLAVAFVRLMEGFDVGSKLVSIRDSSYHQQIHPNERDLFLQSIGAVMFSLASPVAQCFGMAINPYLITNSKNYIVLLGILEGSSAGILLFISLVSFMIVHFHNLEFRTFPGWVKFLDFASMYAGASVFTVLYGYLQ</sequence>
<feature type="transmembrane region" description="Helical" evidence="6">
    <location>
        <begin position="205"/>
        <end position="228"/>
    </location>
</feature>
<feature type="transmembrane region" description="Helical" evidence="6">
    <location>
        <begin position="240"/>
        <end position="261"/>
    </location>
</feature>
<dbReference type="GO" id="GO:0005385">
    <property type="term" value="F:zinc ion transmembrane transporter activity"/>
    <property type="evidence" value="ECO:0007669"/>
    <property type="project" value="TreeGrafter"/>
</dbReference>
<evidence type="ECO:0000256" key="4">
    <source>
        <dbReference type="ARBA" id="ARBA00023136"/>
    </source>
</evidence>
<evidence type="ECO:0000256" key="2">
    <source>
        <dbReference type="ARBA" id="ARBA00022692"/>
    </source>
</evidence>
<dbReference type="GO" id="GO:0005886">
    <property type="term" value="C:plasma membrane"/>
    <property type="evidence" value="ECO:0007669"/>
    <property type="project" value="TreeGrafter"/>
</dbReference>
<feature type="transmembrane region" description="Helical" evidence="6">
    <location>
        <begin position="281"/>
        <end position="299"/>
    </location>
</feature>
<evidence type="ECO:0000256" key="1">
    <source>
        <dbReference type="ARBA" id="ARBA00004141"/>
    </source>
</evidence>
<keyword evidence="2 6" id="KW-0812">Transmembrane</keyword>
<feature type="transmembrane region" description="Helical" evidence="6">
    <location>
        <begin position="399"/>
        <end position="423"/>
    </location>
</feature>
<organism evidence="8 9">
    <name type="scientific">Smittium mucronatum</name>
    <dbReference type="NCBI Taxonomy" id="133383"/>
    <lineage>
        <taxon>Eukaryota</taxon>
        <taxon>Fungi</taxon>
        <taxon>Fungi incertae sedis</taxon>
        <taxon>Zoopagomycota</taxon>
        <taxon>Kickxellomycotina</taxon>
        <taxon>Harpellomycetes</taxon>
        <taxon>Harpellales</taxon>
        <taxon>Legeriomycetaceae</taxon>
        <taxon>Smittium</taxon>
    </lineage>
</organism>
<evidence type="ECO:0000256" key="7">
    <source>
        <dbReference type="SAM" id="SignalP"/>
    </source>
</evidence>
<protein>
    <submittedName>
        <fullName evidence="8">Zinc transporter 7</fullName>
    </submittedName>
</protein>
<feature type="transmembrane region" description="Helical" evidence="6">
    <location>
        <begin position="479"/>
        <end position="496"/>
    </location>
</feature>
<feature type="region of interest" description="Disordered" evidence="5">
    <location>
        <begin position="165"/>
        <end position="186"/>
    </location>
</feature>
<proteinExistence type="predicted"/>
<evidence type="ECO:0000313" key="8">
    <source>
        <dbReference type="EMBL" id="OLY82468.1"/>
    </source>
</evidence>
<evidence type="ECO:0000256" key="6">
    <source>
        <dbReference type="SAM" id="Phobius"/>
    </source>
</evidence>
<evidence type="ECO:0000256" key="5">
    <source>
        <dbReference type="SAM" id="MobiDB-lite"/>
    </source>
</evidence>
<dbReference type="Pfam" id="PF02535">
    <property type="entry name" value="Zip"/>
    <property type="match status" value="1"/>
</dbReference>
<dbReference type="Proteomes" id="UP000187455">
    <property type="component" value="Unassembled WGS sequence"/>
</dbReference>
<comment type="caution">
    <text evidence="8">The sequence shown here is derived from an EMBL/GenBank/DDBJ whole genome shotgun (WGS) entry which is preliminary data.</text>
</comment>
<feature type="chain" id="PRO_5012187027" evidence="7">
    <location>
        <begin position="23"/>
        <end position="497"/>
    </location>
</feature>
<dbReference type="STRING" id="133383.A0A1R0H038"/>
<feature type="compositionally biased region" description="Low complexity" evidence="5">
    <location>
        <begin position="175"/>
        <end position="185"/>
    </location>
</feature>
<dbReference type="PANTHER" id="PTHR11040:SF44">
    <property type="entry name" value="PROTEIN ZNTC-RELATED"/>
    <property type="match status" value="1"/>
</dbReference>
<dbReference type="EMBL" id="LSSL01001506">
    <property type="protein sequence ID" value="OLY82468.1"/>
    <property type="molecule type" value="Genomic_DNA"/>
</dbReference>
<keyword evidence="7" id="KW-0732">Signal</keyword>
<evidence type="ECO:0000313" key="9">
    <source>
        <dbReference type="Proteomes" id="UP000187455"/>
    </source>
</evidence>
<dbReference type="InterPro" id="IPR003689">
    <property type="entry name" value="ZIP"/>
</dbReference>
<dbReference type="OrthoDB" id="448280at2759"/>
<comment type="subcellular location">
    <subcellularLocation>
        <location evidence="1">Membrane</location>
        <topology evidence="1">Multi-pass membrane protein</topology>
    </subcellularLocation>
</comment>
<accession>A0A1R0H038</accession>
<evidence type="ECO:0000256" key="3">
    <source>
        <dbReference type="ARBA" id="ARBA00022989"/>
    </source>
</evidence>
<dbReference type="PANTHER" id="PTHR11040">
    <property type="entry name" value="ZINC/IRON TRANSPORTER"/>
    <property type="match status" value="1"/>
</dbReference>
<feature type="transmembrane region" description="Helical" evidence="6">
    <location>
        <begin position="435"/>
        <end position="459"/>
    </location>
</feature>
<name>A0A1R0H038_9FUNG</name>
<keyword evidence="3 6" id="KW-1133">Transmembrane helix</keyword>
<keyword evidence="9" id="KW-1185">Reference proteome</keyword>
<gene>
    <name evidence="8" type="ORF">AYI68_g3411</name>
</gene>